<evidence type="ECO:0000256" key="2">
    <source>
        <dbReference type="ARBA" id="ARBA00022553"/>
    </source>
</evidence>
<dbReference type="Gene3D" id="1.10.418.20">
    <property type="match status" value="2"/>
</dbReference>
<feature type="region of interest" description="Disordered" evidence="6">
    <location>
        <begin position="162"/>
        <end position="189"/>
    </location>
</feature>
<dbReference type="GO" id="GO:0016926">
    <property type="term" value="P:protein desumoylation"/>
    <property type="evidence" value="ECO:0007669"/>
    <property type="project" value="TreeGrafter"/>
</dbReference>
<reference evidence="8 9" key="1">
    <citation type="submission" date="2016-03" db="EMBL/GenBank/DDBJ databases">
        <authorList>
            <person name="Ploux O."/>
        </authorList>
    </citation>
    <scope>NUCLEOTIDE SEQUENCE [LARGE SCALE GENOMIC DNA]</scope>
    <source>
        <strain evidence="8 9">UAMH 11012</strain>
    </source>
</reference>
<dbReference type="PROSITE" id="PS50600">
    <property type="entry name" value="ULP_PROTEASE"/>
    <property type="match status" value="1"/>
</dbReference>
<feature type="region of interest" description="Disordered" evidence="6">
    <location>
        <begin position="722"/>
        <end position="749"/>
    </location>
</feature>
<feature type="compositionally biased region" description="Basic and acidic residues" evidence="6">
    <location>
        <begin position="556"/>
        <end position="566"/>
    </location>
</feature>
<keyword evidence="9" id="KW-1185">Reference proteome</keyword>
<feature type="compositionally biased region" description="Basic and acidic residues" evidence="6">
    <location>
        <begin position="1340"/>
        <end position="1358"/>
    </location>
</feature>
<proteinExistence type="inferred from homology"/>
<dbReference type="InterPro" id="IPR038765">
    <property type="entry name" value="Papain-like_cys_pep_sf"/>
</dbReference>
<feature type="compositionally biased region" description="Basic and acidic residues" evidence="6">
    <location>
        <begin position="765"/>
        <end position="792"/>
    </location>
</feature>
<feature type="compositionally biased region" description="Basic and acidic residues" evidence="6">
    <location>
        <begin position="732"/>
        <end position="743"/>
    </location>
</feature>
<evidence type="ECO:0000256" key="4">
    <source>
        <dbReference type="ARBA" id="ARBA00022786"/>
    </source>
</evidence>
<feature type="compositionally biased region" description="Polar residues" evidence="6">
    <location>
        <begin position="1599"/>
        <end position="1619"/>
    </location>
</feature>
<dbReference type="GO" id="GO:0005737">
    <property type="term" value="C:cytoplasm"/>
    <property type="evidence" value="ECO:0007669"/>
    <property type="project" value="TreeGrafter"/>
</dbReference>
<feature type="region of interest" description="Disordered" evidence="6">
    <location>
        <begin position="844"/>
        <end position="874"/>
    </location>
</feature>
<gene>
    <name evidence="8" type="ORF">PAC_06646</name>
</gene>
<feature type="compositionally biased region" description="Acidic residues" evidence="6">
    <location>
        <begin position="567"/>
        <end position="576"/>
    </location>
</feature>
<feature type="compositionally biased region" description="Basic and acidic residues" evidence="6">
    <location>
        <begin position="1420"/>
        <end position="1431"/>
    </location>
</feature>
<feature type="region of interest" description="Disordered" evidence="6">
    <location>
        <begin position="556"/>
        <end position="593"/>
    </location>
</feature>
<protein>
    <recommendedName>
        <fullName evidence="7">Ubiquitin-like protease family profile domain-containing protein</fullName>
    </recommendedName>
</protein>
<keyword evidence="2" id="KW-0597">Phosphoprotein</keyword>
<dbReference type="STRING" id="576137.A0A1L7WVG0"/>
<feature type="compositionally biased region" description="Polar residues" evidence="6">
    <location>
        <begin position="847"/>
        <end position="856"/>
    </location>
</feature>
<evidence type="ECO:0000313" key="8">
    <source>
        <dbReference type="EMBL" id="CZR56757.1"/>
    </source>
</evidence>
<feature type="region of interest" description="Disordered" evidence="6">
    <location>
        <begin position="765"/>
        <end position="814"/>
    </location>
</feature>
<evidence type="ECO:0000259" key="7">
    <source>
        <dbReference type="PROSITE" id="PS50600"/>
    </source>
</evidence>
<keyword evidence="3" id="KW-0645">Protease</keyword>
<feature type="compositionally biased region" description="Basic and acidic residues" evidence="6">
    <location>
        <begin position="1248"/>
        <end position="1274"/>
    </location>
</feature>
<dbReference type="Pfam" id="PF02902">
    <property type="entry name" value="Peptidase_C48"/>
    <property type="match status" value="1"/>
</dbReference>
<feature type="compositionally biased region" description="Polar residues" evidence="6">
    <location>
        <begin position="1373"/>
        <end position="1388"/>
    </location>
</feature>
<comment type="similarity">
    <text evidence="1">Belongs to the peptidase C48 family.</text>
</comment>
<feature type="compositionally biased region" description="Basic residues" evidence="6">
    <location>
        <begin position="1692"/>
        <end position="1704"/>
    </location>
</feature>
<feature type="compositionally biased region" description="Basic and acidic residues" evidence="6">
    <location>
        <begin position="1494"/>
        <end position="1510"/>
    </location>
</feature>
<organism evidence="8 9">
    <name type="scientific">Phialocephala subalpina</name>
    <dbReference type="NCBI Taxonomy" id="576137"/>
    <lineage>
        <taxon>Eukaryota</taxon>
        <taxon>Fungi</taxon>
        <taxon>Dikarya</taxon>
        <taxon>Ascomycota</taxon>
        <taxon>Pezizomycotina</taxon>
        <taxon>Leotiomycetes</taxon>
        <taxon>Helotiales</taxon>
        <taxon>Mollisiaceae</taxon>
        <taxon>Phialocephala</taxon>
        <taxon>Phialocephala fortinii species complex</taxon>
    </lineage>
</organism>
<feature type="region of interest" description="Disordered" evidence="6">
    <location>
        <begin position="67"/>
        <end position="88"/>
    </location>
</feature>
<dbReference type="SUPFAM" id="SSF54001">
    <property type="entry name" value="Cysteine proteinases"/>
    <property type="match status" value="1"/>
</dbReference>
<feature type="region of interest" description="Disordered" evidence="6">
    <location>
        <begin position="1248"/>
        <end position="1704"/>
    </location>
</feature>
<evidence type="ECO:0000256" key="5">
    <source>
        <dbReference type="ARBA" id="ARBA00022801"/>
    </source>
</evidence>
<feature type="domain" description="Ubiquitin-like protease family profile" evidence="7">
    <location>
        <begin position="907"/>
        <end position="1208"/>
    </location>
</feature>
<sequence>MKLLPDLRRFLPDPTGMRQFLNELRYDDYEESAQFKNVQTILNSTNQNRETKGSIYLEAFYDQQLQQTSPPKDLSMRSQSEEPETKKRKRFVVDMEELEEAARVLKARRIKPVKQTKTPAFKEVISLVDEESEYESIPPWVRNPYDIWSSEQRGQYYKDKNKAKAKEDGRLAAAARNAQQPQSEKEGPFTTIQDRFVFPGGANCLLHAKILDSRDEHEKKQREESAAVSRTFSQVNIYLHRGDSMPKPKDIGPKPRNTFHNGDTPQSKGWTAPRADASAGRQPFKNPPFTAQDPRKRRRIEDGSIITDGSIIRDGTWRLPIDVDGGTSDRQRQDSVARSGHSHTFNDPQRKQSSGDLGIEEYRRQEIVVNPKLPRSRQRTSNTAGGYSNGGGAQKFKGPNRDVYNKRGDLEDATDPIQSDHDLEFAKQRSSHPEVQLPSKLLEDGGYSQSQVFGSTEGKQKSKSARASADLETSHYFHSNRSDFQGLGPSNARSAVKPVASGRVSQTTNQAGGAAGRKALAAIDLESSIDELQNDSADYQAQSIALKLLAGDKTYDMERSPSHQESIDIDDSDEDNPQTNIAPTKFGPSHKVKSKDGVLNGRYKLRQLFSREKIWLRDTDAKTWMMVLHKEEQCLEVINEQDDVEQKLMIKPFSFFEMHEESTKIVVQKHRDHNSSNATQIWMEFSGPKHRENFANDMKSAYDLKALRKPSKEYFDRVFDKALESLQNPPDPRPDTKTKRPRDEEQDDELQLAIAKSERKYGAMLKEKQESKRPRIAGPDDHQPKQYDEKGSSRTPGLAKSMKAEPMDVDGDEDRHRSFRHHQLLEEVHPTTFYGACTSDPADTGISHGTRSSTRVAGTRAAASPAVKYRSPSPEIPDGWTKLNPDWAKEYNWRGSIVYPPQGRSRATVDKQDIYRLDEGEFLNDNLVTFYLRWLENRLEDNNPNVAKRIYFHNSFFFEKLSKPARGSKDVINYEAVKKWTAKVNLFDYDYIVVPVNENLHWYVAIICNAPKLAKDTQAAEKAKLEPESQDEAKADDSGKTTPETKLASPLPDSTLTPQTQGMSLHDKIAEDFEPPKPVSEVKADQKSTLSPENDPSHHGGESSPPCVVSDILPADAKITQTKKGKKKTPQPRKYNPSDFRIITLDSFHGSHSPCCTKLKKYLLQEMKTKLHIEAEDPGTVGMTAKNIPVQSNYSDCGLFLLNYIDEFLKNPDGFIHDILQNSLDIEKEWPPASETRNRVRDLLFELQREQHGGGKPEKDVGKTKSTAKVEKKIGLSSTSRTSVEPSRSSEPSPVPGNQEKSNAAPDTVGSKKAQSAKAAKPEPVKSKPVKSVTVPCGDRNTEPRRRNAPETAQKSDKGIGGMYSAIAGGITGSFTTIKNGLFGTSRSTSEDSSRKPTQNQEIVEIEDSTQHISFPAEADISKGKAREIKDSQAPSSGRSSMENERPPSRNTTSSNEPIEIPDTPERPKAVRERSIQKQGSDVDLWESPTPPADRWRDDLRNGRGEEALRRHFPVKQLGSPSPELEEDEMDLVSPFPVPESQREATSHDGTESEMLFSNDEPNAVAGSRSNPDGSLLSLPPAASTPVPTSEKDRREKSASPSPASRHQVSPGDSTSNIPKGTKRKSLATDDASSGHYTRRASEYRDGSPNTTVIENTGKKRKVVVDDERFQYQRHSPGPDLQRLDPSDRAIIGKHHSSSHPRRS</sequence>
<accession>A0A1L7WVG0</accession>
<dbReference type="OrthoDB" id="442460at2759"/>
<dbReference type="GO" id="GO:0006508">
    <property type="term" value="P:proteolysis"/>
    <property type="evidence" value="ECO:0007669"/>
    <property type="project" value="UniProtKB-KW"/>
</dbReference>
<feature type="compositionally biased region" description="Polar residues" evidence="6">
    <location>
        <begin position="342"/>
        <end position="355"/>
    </location>
</feature>
<feature type="region of interest" description="Disordered" evidence="6">
    <location>
        <begin position="1019"/>
        <end position="1060"/>
    </location>
</feature>
<feature type="region of interest" description="Disordered" evidence="6">
    <location>
        <begin position="1073"/>
        <end position="1109"/>
    </location>
</feature>
<keyword evidence="4" id="KW-0833">Ubl conjugation pathway</keyword>
<keyword evidence="5" id="KW-0378">Hydrolase</keyword>
<dbReference type="EMBL" id="FJOG01000008">
    <property type="protein sequence ID" value="CZR56757.1"/>
    <property type="molecule type" value="Genomic_DNA"/>
</dbReference>
<evidence type="ECO:0000256" key="6">
    <source>
        <dbReference type="SAM" id="MobiDB-lite"/>
    </source>
</evidence>
<feature type="compositionally biased region" description="Basic and acidic residues" evidence="6">
    <location>
        <begin position="399"/>
        <end position="410"/>
    </location>
</feature>
<evidence type="ECO:0000256" key="1">
    <source>
        <dbReference type="ARBA" id="ARBA00005234"/>
    </source>
</evidence>
<feature type="compositionally biased region" description="Basic and acidic residues" evidence="6">
    <location>
        <begin position="1019"/>
        <end position="1039"/>
    </location>
</feature>
<evidence type="ECO:0000256" key="3">
    <source>
        <dbReference type="ARBA" id="ARBA00022670"/>
    </source>
</evidence>
<feature type="compositionally biased region" description="Polar residues" evidence="6">
    <location>
        <begin position="258"/>
        <end position="269"/>
    </location>
</feature>
<dbReference type="InterPro" id="IPR003653">
    <property type="entry name" value="Peptidase_C48_C"/>
</dbReference>
<feature type="compositionally biased region" description="Basic and acidic residues" evidence="6">
    <location>
        <begin position="1073"/>
        <end position="1086"/>
    </location>
</feature>
<feature type="compositionally biased region" description="Basic and acidic residues" evidence="6">
    <location>
        <begin position="240"/>
        <end position="253"/>
    </location>
</feature>
<dbReference type="PANTHER" id="PTHR46896:SF3">
    <property type="entry name" value="FI06413P-RELATED"/>
    <property type="match status" value="1"/>
</dbReference>
<evidence type="ECO:0000313" key="9">
    <source>
        <dbReference type="Proteomes" id="UP000184330"/>
    </source>
</evidence>
<feature type="compositionally biased region" description="Basic and acidic residues" evidence="6">
    <location>
        <begin position="1464"/>
        <end position="1476"/>
    </location>
</feature>
<feature type="compositionally biased region" description="Basic and acidic residues" evidence="6">
    <location>
        <begin position="1541"/>
        <end position="1551"/>
    </location>
</feature>
<dbReference type="Proteomes" id="UP000184330">
    <property type="component" value="Unassembled WGS sequence"/>
</dbReference>
<dbReference type="Gene3D" id="3.30.310.130">
    <property type="entry name" value="Ubiquitin-related"/>
    <property type="match status" value="1"/>
</dbReference>
<dbReference type="GO" id="GO:0070139">
    <property type="term" value="F:SUMO-specific endopeptidase activity"/>
    <property type="evidence" value="ECO:0007669"/>
    <property type="project" value="TreeGrafter"/>
</dbReference>
<feature type="region of interest" description="Disordered" evidence="6">
    <location>
        <begin position="237"/>
        <end position="416"/>
    </location>
</feature>
<dbReference type="PANTHER" id="PTHR46896">
    <property type="entry name" value="SENTRIN-SPECIFIC PROTEASE"/>
    <property type="match status" value="1"/>
</dbReference>
<name>A0A1L7WVG0_9HELO</name>
<dbReference type="InterPro" id="IPR051947">
    <property type="entry name" value="Sentrin-specific_protease"/>
</dbReference>
<feature type="compositionally biased region" description="Low complexity" evidence="6">
    <location>
        <begin position="1277"/>
        <end position="1292"/>
    </location>
</feature>
<feature type="region of interest" description="Disordered" evidence="6">
    <location>
        <begin position="446"/>
        <end position="511"/>
    </location>
</feature>
<dbReference type="GO" id="GO:0005634">
    <property type="term" value="C:nucleus"/>
    <property type="evidence" value="ECO:0007669"/>
    <property type="project" value="TreeGrafter"/>
</dbReference>